<sequence length="97" mass="11042">MSDEIVTVVCQHADALMSLRESPKYKRELAEELDVSKSTVYNIHRRLSEHGLVMKADGKYTLTERGVIAITAYKGYKEQTELIEQMPPNRPFEAEVG</sequence>
<dbReference type="Proteomes" id="UP000011591">
    <property type="component" value="Unassembled WGS sequence"/>
</dbReference>
<dbReference type="EMBL" id="AOIP01000003">
    <property type="protein sequence ID" value="ELZ11490.1"/>
    <property type="molecule type" value="Genomic_DNA"/>
</dbReference>
<dbReference type="InterPro" id="IPR011991">
    <property type="entry name" value="ArsR-like_HTH"/>
</dbReference>
<dbReference type="Gene3D" id="1.10.10.10">
    <property type="entry name" value="Winged helix-like DNA-binding domain superfamily/Winged helix DNA-binding domain"/>
    <property type="match status" value="1"/>
</dbReference>
<dbReference type="InterPro" id="IPR036388">
    <property type="entry name" value="WH-like_DNA-bd_sf"/>
</dbReference>
<reference evidence="2 3" key="1">
    <citation type="journal article" date="2014" name="PLoS Genet.">
        <title>Phylogenetically driven sequencing of extremely halophilic archaea reveals strategies for static and dynamic osmo-response.</title>
        <authorList>
            <person name="Becker E.A."/>
            <person name="Seitzer P.M."/>
            <person name="Tritt A."/>
            <person name="Larsen D."/>
            <person name="Krusor M."/>
            <person name="Yao A.I."/>
            <person name="Wu D."/>
            <person name="Madern D."/>
            <person name="Eisen J.A."/>
            <person name="Darling A.E."/>
            <person name="Facciotti M.T."/>
        </authorList>
    </citation>
    <scope>NUCLEOTIDE SEQUENCE [LARGE SCALE GENOMIC DNA]</scope>
    <source>
        <strain evidence="2 3">DSM 13077</strain>
    </source>
</reference>
<dbReference type="RefSeq" id="WP_006663631.1">
    <property type="nucleotide sequence ID" value="NZ_AOIP01000003.1"/>
</dbReference>
<dbReference type="SUPFAM" id="SSF46785">
    <property type="entry name" value="Winged helix' DNA-binding domain"/>
    <property type="match status" value="1"/>
</dbReference>
<dbReference type="AlphaFoldDB" id="M0BKW9"/>
<dbReference type="OrthoDB" id="330490at2157"/>
<comment type="caution">
    <text evidence="2">The sequence shown here is derived from an EMBL/GenBank/DDBJ whole genome shotgun (WGS) entry which is preliminary data.</text>
</comment>
<accession>M0BKW9</accession>
<name>M0BKW9_9EURY</name>
<dbReference type="InterPro" id="IPR057527">
    <property type="entry name" value="HVO_A0261-like_N"/>
</dbReference>
<dbReference type="PATRIC" id="fig|1227491.4.peg.64"/>
<proteinExistence type="predicted"/>
<dbReference type="InterPro" id="IPR036390">
    <property type="entry name" value="WH_DNA-bd_sf"/>
</dbReference>
<feature type="domain" description="HVO-A0261-like N-terminal" evidence="1">
    <location>
        <begin position="11"/>
        <end position="82"/>
    </location>
</feature>
<dbReference type="CDD" id="cd00090">
    <property type="entry name" value="HTH_ARSR"/>
    <property type="match status" value="1"/>
</dbReference>
<protein>
    <recommendedName>
        <fullName evidence="1">HVO-A0261-like N-terminal domain-containing protein</fullName>
    </recommendedName>
</protein>
<dbReference type="Pfam" id="PF25213">
    <property type="entry name" value="HVO_A0261_N"/>
    <property type="match status" value="1"/>
</dbReference>
<evidence type="ECO:0000313" key="3">
    <source>
        <dbReference type="Proteomes" id="UP000011591"/>
    </source>
</evidence>
<evidence type="ECO:0000259" key="1">
    <source>
        <dbReference type="Pfam" id="PF25213"/>
    </source>
</evidence>
<gene>
    <name evidence="2" type="ORF">C480_00307</name>
</gene>
<keyword evidence="3" id="KW-1185">Reference proteome</keyword>
<organism evidence="2 3">
    <name type="scientific">Natrialba aegyptia DSM 13077</name>
    <dbReference type="NCBI Taxonomy" id="1227491"/>
    <lineage>
        <taxon>Archaea</taxon>
        <taxon>Methanobacteriati</taxon>
        <taxon>Methanobacteriota</taxon>
        <taxon>Stenosarchaea group</taxon>
        <taxon>Halobacteria</taxon>
        <taxon>Halobacteriales</taxon>
        <taxon>Natrialbaceae</taxon>
        <taxon>Natrialba</taxon>
    </lineage>
</organism>
<evidence type="ECO:0000313" key="2">
    <source>
        <dbReference type="EMBL" id="ELZ11490.1"/>
    </source>
</evidence>